<dbReference type="EMBL" id="BAOP01000033">
    <property type="protein sequence ID" value="GAC81373.1"/>
    <property type="molecule type" value="Genomic_DNA"/>
</dbReference>
<proteinExistence type="predicted"/>
<dbReference type="AlphaFoldDB" id="M3VC45"/>
<accession>M3VC45</accession>
<evidence type="ECO:0000313" key="1">
    <source>
        <dbReference type="EMBL" id="GAC81373.1"/>
    </source>
</evidence>
<name>M3VC45_GORML</name>
<dbReference type="SUPFAM" id="SSF52540">
    <property type="entry name" value="P-loop containing nucleoside triphosphate hydrolases"/>
    <property type="match status" value="1"/>
</dbReference>
<dbReference type="eggNOG" id="ENOG502ZN3G">
    <property type="taxonomic scope" value="Bacteria"/>
</dbReference>
<reference evidence="1 2" key="1">
    <citation type="submission" date="2013-02" db="EMBL/GenBank/DDBJ databases">
        <title>Whole genome shotgun sequence of Gordonia malaquae NBRC 108250.</title>
        <authorList>
            <person name="Yoshida I."/>
            <person name="Hosoyama A."/>
            <person name="Tsuchikane K."/>
            <person name="Ando Y."/>
            <person name="Baba S."/>
            <person name="Ohji S."/>
            <person name="Hamada M."/>
            <person name="Tamura T."/>
            <person name="Yamazoe A."/>
            <person name="Yamazaki S."/>
            <person name="Fujita N."/>
        </authorList>
    </citation>
    <scope>NUCLEOTIDE SEQUENCE [LARGE SCALE GENOMIC DNA]</scope>
    <source>
        <strain evidence="1 2">NBRC 108250</strain>
    </source>
</reference>
<evidence type="ECO:0008006" key="3">
    <source>
        <dbReference type="Google" id="ProtNLM"/>
    </source>
</evidence>
<dbReference type="Gene3D" id="3.40.50.300">
    <property type="entry name" value="P-loop containing nucleotide triphosphate hydrolases"/>
    <property type="match status" value="1"/>
</dbReference>
<sequence length="374" mass="41329">MHAGVTSTVVVIMSTVFIHVGLPKTGTTYLQGRLWRNRDHAMTQGLLYPGKWIDDHFHAATHLQPERYLDWAAPEHADKWPAMIAQMRSWSGRSVVSHELFANAGPAHIRRLVDDLSFADVHVILTVRDLGRQVPSVWQENVKNQRRATLDEFVESIGRAGGDEPFWEFQDHVRIAADWAAEVGPERVHIVTVPAKGASVPGDGLWERFLAVLSVDPASLPAKAASDNSSLSAAQTEFLRNLNTRLQPEDVEWHRYERLVKNVLIGEVMFAVDGGAPIGLTSDQQEWAAAKSDEMVQQILDAGYPVYGAVDDLRVAVGGDAAASVSRDEAFDAALDAIAQWVKASTIVEPPVRLKTRVGNVVRAARRRAHALRR</sequence>
<gene>
    <name evidence="1" type="ORF">GM1_033_00130</name>
</gene>
<keyword evidence="2" id="KW-1185">Reference proteome</keyword>
<protein>
    <recommendedName>
        <fullName evidence="3">Sulfotransferase family protein</fullName>
    </recommendedName>
</protein>
<comment type="caution">
    <text evidence="1">The sequence shown here is derived from an EMBL/GenBank/DDBJ whole genome shotgun (WGS) entry which is preliminary data.</text>
</comment>
<dbReference type="InterPro" id="IPR027417">
    <property type="entry name" value="P-loop_NTPase"/>
</dbReference>
<dbReference type="STRING" id="410332.SAMN04488550_3063"/>
<evidence type="ECO:0000313" key="2">
    <source>
        <dbReference type="Proteomes" id="UP000035009"/>
    </source>
</evidence>
<dbReference type="Proteomes" id="UP000035009">
    <property type="component" value="Unassembled WGS sequence"/>
</dbReference>
<organism evidence="1 2">
    <name type="scientific">Gordonia malaquae NBRC 108250</name>
    <dbReference type="NCBI Taxonomy" id="1223542"/>
    <lineage>
        <taxon>Bacteria</taxon>
        <taxon>Bacillati</taxon>
        <taxon>Actinomycetota</taxon>
        <taxon>Actinomycetes</taxon>
        <taxon>Mycobacteriales</taxon>
        <taxon>Gordoniaceae</taxon>
        <taxon>Gordonia</taxon>
    </lineage>
</organism>